<keyword evidence="6" id="KW-1185">Reference proteome</keyword>
<dbReference type="PANTHER" id="PTHR48097">
    <property type="entry name" value="L-THREONINE ALDOLASE-RELATED"/>
    <property type="match status" value="1"/>
</dbReference>
<dbReference type="RefSeq" id="WP_377855815.1">
    <property type="nucleotide sequence ID" value="NZ_JBHLZU010000018.1"/>
</dbReference>
<comment type="cofactor">
    <cofactor evidence="1">
        <name>pyridoxal 5'-phosphate</name>
        <dbReference type="ChEBI" id="CHEBI:597326"/>
    </cofactor>
</comment>
<dbReference type="SUPFAM" id="SSF53383">
    <property type="entry name" value="PLP-dependent transferases"/>
    <property type="match status" value="1"/>
</dbReference>
<evidence type="ECO:0000313" key="5">
    <source>
        <dbReference type="EMBL" id="MFB9906848.1"/>
    </source>
</evidence>
<dbReference type="Gene3D" id="3.40.640.10">
    <property type="entry name" value="Type I PLP-dependent aspartate aminotransferase-like (Major domain)"/>
    <property type="match status" value="1"/>
</dbReference>
<proteinExistence type="inferred from homology"/>
<evidence type="ECO:0000256" key="1">
    <source>
        <dbReference type="ARBA" id="ARBA00001933"/>
    </source>
</evidence>
<feature type="domain" description="Aromatic amino acid beta-eliminating lyase/threonine aldolase" evidence="4">
    <location>
        <begin position="5"/>
        <end position="285"/>
    </location>
</feature>
<organism evidence="5 6">
    <name type="scientific">Allokutzneria oryzae</name>
    <dbReference type="NCBI Taxonomy" id="1378989"/>
    <lineage>
        <taxon>Bacteria</taxon>
        <taxon>Bacillati</taxon>
        <taxon>Actinomycetota</taxon>
        <taxon>Actinomycetes</taxon>
        <taxon>Pseudonocardiales</taxon>
        <taxon>Pseudonocardiaceae</taxon>
        <taxon>Allokutzneria</taxon>
    </lineage>
</organism>
<dbReference type="PIRSF" id="PIRSF017617">
    <property type="entry name" value="Thr_aldolase"/>
    <property type="match status" value="1"/>
</dbReference>
<reference evidence="5 6" key="1">
    <citation type="submission" date="2024-09" db="EMBL/GenBank/DDBJ databases">
        <authorList>
            <person name="Sun Q."/>
            <person name="Mori K."/>
        </authorList>
    </citation>
    <scope>NUCLEOTIDE SEQUENCE [LARGE SCALE GENOMIC DNA]</scope>
    <source>
        <strain evidence="5 6">TBRC 7907</strain>
    </source>
</reference>
<sequence length="349" mass="36896">MTSIDLRSDTVTRPDERMRTAMATAEVGDDVLDGDPTMRRLEDRAAELLGMPAALWVPTGCMGNTIALMLHLKRGDSFLAPEDAHVLNHELGTAAWLAGGMPQALPCDVGPGRFSPDAVRAATDNTGPYHSMRTSLLCLENTHNSAGGTVLPPEEHGRLVAVARDQRLAVHLDGARLWNAAVAAGVSPAELTTGVDTVQSCLSKGLGAPMGSVVAGTEEFVGEARRIRKMLGGGVRQGGVVAAAGLVALERIEDLAVDHDNARALADGLAELGWRVREPQTNILLAELPGLTQAEALERLTALGVLAGPMAGQVRFVTHRDVSKSDIDEVLNRMRRSEWAGSSSTTARS</sequence>
<evidence type="ECO:0000256" key="3">
    <source>
        <dbReference type="ARBA" id="ARBA00022898"/>
    </source>
</evidence>
<accession>A0ABV6A132</accession>
<protein>
    <submittedName>
        <fullName evidence="5">Threonine aldolase family protein</fullName>
    </submittedName>
</protein>
<keyword evidence="3" id="KW-0663">Pyridoxal phosphate</keyword>
<evidence type="ECO:0000256" key="2">
    <source>
        <dbReference type="ARBA" id="ARBA00006966"/>
    </source>
</evidence>
<name>A0ABV6A132_9PSEU</name>
<evidence type="ECO:0000313" key="6">
    <source>
        <dbReference type="Proteomes" id="UP001589693"/>
    </source>
</evidence>
<comment type="caution">
    <text evidence="5">The sequence shown here is derived from an EMBL/GenBank/DDBJ whole genome shotgun (WGS) entry which is preliminary data.</text>
</comment>
<dbReference type="InterPro" id="IPR001597">
    <property type="entry name" value="ArAA_b-elim_lyase/Thr_aldolase"/>
</dbReference>
<dbReference type="Proteomes" id="UP001589693">
    <property type="component" value="Unassembled WGS sequence"/>
</dbReference>
<dbReference type="PANTHER" id="PTHR48097:SF9">
    <property type="entry name" value="L-THREONINE ALDOLASE"/>
    <property type="match status" value="1"/>
</dbReference>
<dbReference type="Pfam" id="PF01212">
    <property type="entry name" value="Beta_elim_lyase"/>
    <property type="match status" value="1"/>
</dbReference>
<dbReference type="NCBIfam" id="NF041359">
    <property type="entry name" value="GntG_guanitoxin"/>
    <property type="match status" value="1"/>
</dbReference>
<comment type="similarity">
    <text evidence="2">Belongs to the threonine aldolase family.</text>
</comment>
<dbReference type="InterPro" id="IPR015422">
    <property type="entry name" value="PyrdxlP-dep_Trfase_small"/>
</dbReference>
<evidence type="ECO:0000259" key="4">
    <source>
        <dbReference type="Pfam" id="PF01212"/>
    </source>
</evidence>
<dbReference type="Gene3D" id="3.90.1150.10">
    <property type="entry name" value="Aspartate Aminotransferase, domain 1"/>
    <property type="match status" value="1"/>
</dbReference>
<dbReference type="InterPro" id="IPR015424">
    <property type="entry name" value="PyrdxlP-dep_Trfase"/>
</dbReference>
<dbReference type="EMBL" id="JBHLZU010000018">
    <property type="protein sequence ID" value="MFB9906848.1"/>
    <property type="molecule type" value="Genomic_DNA"/>
</dbReference>
<dbReference type="InterPro" id="IPR015421">
    <property type="entry name" value="PyrdxlP-dep_Trfase_major"/>
</dbReference>
<gene>
    <name evidence="5" type="ORF">ACFFQA_23175</name>
</gene>
<dbReference type="InterPro" id="IPR023603">
    <property type="entry name" value="Low_specificity_L-TA-like"/>
</dbReference>